<evidence type="ECO:0000313" key="3">
    <source>
        <dbReference type="Proteomes" id="UP000285190"/>
    </source>
</evidence>
<accession>A0A418X6J4</accession>
<dbReference type="EMBL" id="QYUN01000002">
    <property type="protein sequence ID" value="RJG08098.1"/>
    <property type="molecule type" value="Genomic_DNA"/>
</dbReference>
<protein>
    <recommendedName>
        <fullName evidence="1">PcRGLX/YetA-like N-terminal RIFT barrel domain-containing protein</fullName>
    </recommendedName>
</protein>
<proteinExistence type="predicted"/>
<sequence length="642" mass="69418">MPVTFGQVFAQGDVPQANSLTGKLADGTMIPLQVDVKATHPDGSMRHGIFSAIMPQLLAGQTQKITLVKTDKTAAPASAPAELLNAGFAADVSINLAGQTYGASAAALLAAGKYTSWISGPVANEWIVSAPLMTADGIEHPHLAARFAIRSYAGLNKAKVDVIIENNWAYVAAPQNFTYDVQVNVGGQTAYTKAALTHYHHARWRKTFWWGTAPQVHVRHHTAYLIATKAVPNYDRTFSISPVALTSIRTKFSGAVTEPMRNGLAVQYMPQTGGRPDIGLLPGWAATYLLSMDRDAKIATLGTADLAGSWSTHYRDKNTDRPVSLVDYPYMTILGRSTDTFNPATKKYEAFPACGGVCTNPHNADASHQPGFAYLPYVVTGEHYYLEELQFWAMWNLFQSNPGYRGNVKGLFHATQVRGQAWILRTLAEAAYIMPDSDRFKAQFAKFLSDNLDWYNTTYASNPNPDNSLGAIIDANAIVYDGGRGIAPWQDDFFTAAAGHAAELGFEKAQTLLAWKAKFPVSRMVGPGFCWILGSIYSLHVRDTTSGPIYTSIGQAYQASNPPALTALSCASAEMAANLGLKLGEMVGYSSDNAGFPSNMQPALAYSADSGIADAAKAWTVFMGRSVKPNYYSGPQFAIVPR</sequence>
<dbReference type="Pfam" id="PF19501">
    <property type="entry name" value="PcRGLX_1st"/>
    <property type="match status" value="1"/>
</dbReference>
<organism evidence="2 3">
    <name type="scientific">Noviherbaspirillum cavernae</name>
    <dbReference type="NCBI Taxonomy" id="2320862"/>
    <lineage>
        <taxon>Bacteria</taxon>
        <taxon>Pseudomonadati</taxon>
        <taxon>Pseudomonadota</taxon>
        <taxon>Betaproteobacteria</taxon>
        <taxon>Burkholderiales</taxon>
        <taxon>Oxalobacteraceae</taxon>
        <taxon>Noviherbaspirillum</taxon>
    </lineage>
</organism>
<reference evidence="2 3" key="1">
    <citation type="submission" date="2018-09" db="EMBL/GenBank/DDBJ databases">
        <authorList>
            <person name="Zhu H."/>
        </authorList>
    </citation>
    <scope>NUCLEOTIDE SEQUENCE [LARGE SCALE GENOMIC DNA]</scope>
    <source>
        <strain evidence="2 3">K2R10-39</strain>
    </source>
</reference>
<comment type="caution">
    <text evidence="2">The sequence shown here is derived from an EMBL/GenBank/DDBJ whole genome shotgun (WGS) entry which is preliminary data.</text>
</comment>
<dbReference type="Proteomes" id="UP000285190">
    <property type="component" value="Unassembled WGS sequence"/>
</dbReference>
<keyword evidence="3" id="KW-1185">Reference proteome</keyword>
<evidence type="ECO:0000313" key="2">
    <source>
        <dbReference type="EMBL" id="RJG08098.1"/>
    </source>
</evidence>
<dbReference type="AlphaFoldDB" id="A0A418X6J4"/>
<gene>
    <name evidence="2" type="ORF">D3870_14605</name>
</gene>
<dbReference type="InterPro" id="IPR048329">
    <property type="entry name" value="PcRGLX_1st"/>
</dbReference>
<name>A0A418X6J4_9BURK</name>
<evidence type="ECO:0000259" key="1">
    <source>
        <dbReference type="Pfam" id="PF19501"/>
    </source>
</evidence>
<feature type="domain" description="PcRGLX/YetA-like N-terminal RIFT barrel" evidence="1">
    <location>
        <begin position="3"/>
        <end position="47"/>
    </location>
</feature>
<dbReference type="OrthoDB" id="5509507at2"/>